<feature type="region of interest" description="Disordered" evidence="2">
    <location>
        <begin position="697"/>
        <end position="724"/>
    </location>
</feature>
<feature type="compositionally biased region" description="Pro residues" evidence="2">
    <location>
        <begin position="236"/>
        <end position="262"/>
    </location>
</feature>
<feature type="compositionally biased region" description="Basic and acidic residues" evidence="2">
    <location>
        <begin position="837"/>
        <end position="846"/>
    </location>
</feature>
<feature type="region of interest" description="Disordered" evidence="2">
    <location>
        <begin position="158"/>
        <end position="310"/>
    </location>
</feature>
<evidence type="ECO:0000256" key="1">
    <source>
        <dbReference type="SAM" id="Coils"/>
    </source>
</evidence>
<feature type="region of interest" description="Disordered" evidence="2">
    <location>
        <begin position="484"/>
        <end position="508"/>
    </location>
</feature>
<feature type="compositionally biased region" description="Gly residues" evidence="2">
    <location>
        <begin position="1019"/>
        <end position="1028"/>
    </location>
</feature>
<dbReference type="Proteomes" id="UP000887575">
    <property type="component" value="Unassembled WGS sequence"/>
</dbReference>
<protein>
    <submittedName>
        <fullName evidence="5">Uncharacterized protein</fullName>
    </submittedName>
</protein>
<feature type="compositionally biased region" description="Pro residues" evidence="2">
    <location>
        <begin position="283"/>
        <end position="305"/>
    </location>
</feature>
<accession>A0AAF3FJB7</accession>
<feature type="compositionally biased region" description="Acidic residues" evidence="2">
    <location>
        <begin position="827"/>
        <end position="836"/>
    </location>
</feature>
<organism evidence="4 5">
    <name type="scientific">Mesorhabditis belari</name>
    <dbReference type="NCBI Taxonomy" id="2138241"/>
    <lineage>
        <taxon>Eukaryota</taxon>
        <taxon>Metazoa</taxon>
        <taxon>Ecdysozoa</taxon>
        <taxon>Nematoda</taxon>
        <taxon>Chromadorea</taxon>
        <taxon>Rhabditida</taxon>
        <taxon>Rhabditina</taxon>
        <taxon>Rhabditomorpha</taxon>
        <taxon>Rhabditoidea</taxon>
        <taxon>Rhabditidae</taxon>
        <taxon>Mesorhabditinae</taxon>
        <taxon>Mesorhabditis</taxon>
    </lineage>
</organism>
<feature type="compositionally biased region" description="Low complexity" evidence="2">
    <location>
        <begin position="1172"/>
        <end position="1184"/>
    </location>
</feature>
<dbReference type="WBParaSite" id="MBELARI_LOCUS7185.2">
    <property type="protein sequence ID" value="MBELARI_LOCUS7185.2"/>
    <property type="gene ID" value="MBELARI_LOCUS7185"/>
</dbReference>
<feature type="region of interest" description="Disordered" evidence="2">
    <location>
        <begin position="806"/>
        <end position="849"/>
    </location>
</feature>
<feature type="compositionally biased region" description="Low complexity" evidence="2">
    <location>
        <begin position="485"/>
        <end position="508"/>
    </location>
</feature>
<feature type="signal peptide" evidence="3">
    <location>
        <begin position="1"/>
        <end position="18"/>
    </location>
</feature>
<sequence>MKTLYFQFFLLFLSPIESAGPGKVASKPSKLCADEKCTVPLFTSKVTRALPNFHEQFLNGLKESDEVQIVAFKFSNRPDMMEAITVDGQRGFILDGMIQRSPFAGFLKKAIDGQFELKVISQDNKDIGEKRVLGTVLAHLDLIRDYNVAAKRAAAELGAEPPPELPVPEIQPKGHTHSHSHSHDAGHGHSHGGNDHSHEGHGHSHEPGHSHDESHGHSHGSLDAAAGGFNKLSIDPPQPPTTEPPVEPPQPPTTEPPQPPVEQPKEVIEEKKVELAENSTTPTPAPTPTPTQPVQPPIAHSPPPIVDGNSIVDDVKLTTEAEINEEIERLMQKDIEMMEKIKTEDTEEPIEEPKIETVKDTVVEVEAPEEKPIVETTPPPIQMPRLSSLDILGKRAETGDPTPAPVQQEDEKVDMPKVETIQPLEPVKESEIPTITHDTPTIEPPQVPEPPPVQVEKPVDVTPPPDLPSDEFCHGDECGKVKPLTTEQQTLDPPETTTTTTTTTTTLPIEDPQQQPVQQVADFVDMEELARQATQPGVLSRGLSMITNVFRAVPGLSGLSDGGIGIVLNLTVLAISIVMWFFNNMLSGSDPVASNLRAAHDMATRNKELETLLKERENELMRFKQAGGNDAHALQSFRTENSSLHERVNQLQERLAVVEPDLRKETDARAHYETDLAKEREAMAILRKNEDELRHRLAASEKQSTKATQELEEQQDRASKLDAKLNEVRTQKERLDGELNNTKTKVEELRADLRRVNEELSKETKMREDLAVLEVEFRHMIAELQAKLAEAALQPQSVAVTKSVAEKKTTEASSASGSGGGSNGWSDIEDFEENEAEKERKEKERSASITKSLPVTQIGDIQEVARLRGEIKRLELQVASTKNELEHELTLKKALQEKVNSLEEAIKQKGLELDKSEVERRQAFEQSTKLLQMLDGAHSKSNDSEVQISNLRDEARKLQEEARIVDDERRKKEQQLKDVEEELKKLRNDHLKLETKHFNLSREHRSLMDQRALGAGPGDLLGGGGLGPSGAERMGAGSRSGGLLSGVGFDASAWDEPPMVQPHQTHRIGSSPEDFDLLPEAGMPQIRRSSRSRRSERRQSPSDAEGHRRSHQPVYQKEPNSPGHRRRSRSQGRQPYMGYNDYGLFNTAPQRGPLLPNRPGSHTGGSVGMGGHMYYSSGGSNSGRSPPPEMIAHSAVPPVGLHKPKGTRAVDLNAAFK</sequence>
<feature type="compositionally biased region" description="Basic and acidic residues" evidence="2">
    <location>
        <begin position="714"/>
        <end position="724"/>
    </location>
</feature>
<evidence type="ECO:0000256" key="2">
    <source>
        <dbReference type="SAM" id="MobiDB-lite"/>
    </source>
</evidence>
<feature type="compositionally biased region" description="Basic and acidic residues" evidence="2">
    <location>
        <begin position="1097"/>
        <end position="1107"/>
    </location>
</feature>
<dbReference type="AlphaFoldDB" id="A0AAF3FJB7"/>
<feature type="compositionally biased region" description="Gly residues" evidence="2">
    <location>
        <begin position="1162"/>
        <end position="1171"/>
    </location>
</feature>
<dbReference type="PANTHER" id="PTHR48125">
    <property type="entry name" value="LP07818P1"/>
    <property type="match status" value="1"/>
</dbReference>
<name>A0AAF3FJB7_9BILA</name>
<feature type="compositionally biased region" description="Basic and acidic residues" evidence="2">
    <location>
        <begin position="263"/>
        <end position="275"/>
    </location>
</feature>
<keyword evidence="3" id="KW-0732">Signal</keyword>
<feature type="region of interest" description="Disordered" evidence="2">
    <location>
        <begin position="1019"/>
        <end position="1217"/>
    </location>
</feature>
<reference evidence="5" key="1">
    <citation type="submission" date="2024-02" db="UniProtKB">
        <authorList>
            <consortium name="WormBaseParasite"/>
        </authorList>
    </citation>
    <scope>IDENTIFICATION</scope>
</reference>
<feature type="region of interest" description="Disordered" evidence="2">
    <location>
        <begin position="395"/>
        <end position="427"/>
    </location>
</feature>
<keyword evidence="4" id="KW-1185">Reference proteome</keyword>
<feature type="coiled-coil region" evidence="1">
    <location>
        <begin position="864"/>
        <end position="1003"/>
    </location>
</feature>
<feature type="compositionally biased region" description="Basic and acidic residues" evidence="2">
    <location>
        <begin position="181"/>
        <end position="216"/>
    </location>
</feature>
<evidence type="ECO:0000313" key="4">
    <source>
        <dbReference type="Proteomes" id="UP000887575"/>
    </source>
</evidence>
<evidence type="ECO:0000256" key="3">
    <source>
        <dbReference type="SAM" id="SignalP"/>
    </source>
</evidence>
<keyword evidence="1" id="KW-0175">Coiled coil</keyword>
<feature type="chain" id="PRO_5042168375" evidence="3">
    <location>
        <begin position="19"/>
        <end position="1217"/>
    </location>
</feature>
<proteinExistence type="predicted"/>
<evidence type="ECO:0000313" key="5">
    <source>
        <dbReference type="WBParaSite" id="MBELARI_LOCUS7185.2"/>
    </source>
</evidence>
<dbReference type="PANTHER" id="PTHR48125:SF12">
    <property type="entry name" value="AT HOOK TRANSCRIPTION FACTOR FAMILY-RELATED"/>
    <property type="match status" value="1"/>
</dbReference>
<feature type="region of interest" description="Disordered" evidence="2">
    <location>
        <begin position="366"/>
        <end position="385"/>
    </location>
</feature>